<evidence type="ECO:0000313" key="1">
    <source>
        <dbReference type="EnsemblProtists" id="HpaP814286"/>
    </source>
</evidence>
<dbReference type="VEuPathDB" id="FungiDB:HpaG814286"/>
<dbReference type="eggNOG" id="ENOG502SN1V">
    <property type="taxonomic scope" value="Eukaryota"/>
</dbReference>
<accession>M4C5B1</accession>
<dbReference type="InParanoid" id="M4C5B1"/>
<dbReference type="STRING" id="559515.M4C5B1"/>
<reference evidence="1" key="2">
    <citation type="submission" date="2015-06" db="UniProtKB">
        <authorList>
            <consortium name="EnsemblProtists"/>
        </authorList>
    </citation>
    <scope>IDENTIFICATION</scope>
    <source>
        <strain evidence="1">Emoy2</strain>
    </source>
</reference>
<evidence type="ECO:0000313" key="2">
    <source>
        <dbReference type="Proteomes" id="UP000011713"/>
    </source>
</evidence>
<organism evidence="1 2">
    <name type="scientific">Hyaloperonospora arabidopsidis (strain Emoy2)</name>
    <name type="common">Downy mildew agent</name>
    <name type="synonym">Peronospora arabidopsidis</name>
    <dbReference type="NCBI Taxonomy" id="559515"/>
    <lineage>
        <taxon>Eukaryota</taxon>
        <taxon>Sar</taxon>
        <taxon>Stramenopiles</taxon>
        <taxon>Oomycota</taxon>
        <taxon>Peronosporomycetes</taxon>
        <taxon>Peronosporales</taxon>
        <taxon>Peronosporaceae</taxon>
        <taxon>Hyaloperonospora</taxon>
    </lineage>
</organism>
<reference evidence="2" key="1">
    <citation type="journal article" date="2010" name="Science">
        <title>Signatures of adaptation to obligate biotrophy in the Hyaloperonospora arabidopsidis genome.</title>
        <authorList>
            <person name="Baxter L."/>
            <person name="Tripathy S."/>
            <person name="Ishaque N."/>
            <person name="Boot N."/>
            <person name="Cabral A."/>
            <person name="Kemen E."/>
            <person name="Thines M."/>
            <person name="Ah-Fong A."/>
            <person name="Anderson R."/>
            <person name="Badejoko W."/>
            <person name="Bittner-Eddy P."/>
            <person name="Boore J.L."/>
            <person name="Chibucos M.C."/>
            <person name="Coates M."/>
            <person name="Dehal P."/>
            <person name="Delehaunty K."/>
            <person name="Dong S."/>
            <person name="Downton P."/>
            <person name="Dumas B."/>
            <person name="Fabro G."/>
            <person name="Fronick C."/>
            <person name="Fuerstenberg S.I."/>
            <person name="Fulton L."/>
            <person name="Gaulin E."/>
            <person name="Govers F."/>
            <person name="Hughes L."/>
            <person name="Humphray S."/>
            <person name="Jiang R.H."/>
            <person name="Judelson H."/>
            <person name="Kamoun S."/>
            <person name="Kyung K."/>
            <person name="Meijer H."/>
            <person name="Minx P."/>
            <person name="Morris P."/>
            <person name="Nelson J."/>
            <person name="Phuntumart V."/>
            <person name="Qutob D."/>
            <person name="Rehmany A."/>
            <person name="Rougon-Cardoso A."/>
            <person name="Ryden P."/>
            <person name="Torto-Alalibo T."/>
            <person name="Studholme D."/>
            <person name="Wang Y."/>
            <person name="Win J."/>
            <person name="Wood J."/>
            <person name="Clifton S.W."/>
            <person name="Rogers J."/>
            <person name="Van den Ackerveken G."/>
            <person name="Jones J.D."/>
            <person name="McDowell J.M."/>
            <person name="Beynon J."/>
            <person name="Tyler B.M."/>
        </authorList>
    </citation>
    <scope>NUCLEOTIDE SEQUENCE [LARGE SCALE GENOMIC DNA]</scope>
    <source>
        <strain evidence="2">Emoy2</strain>
    </source>
</reference>
<dbReference type="EnsemblProtists" id="HpaT814286">
    <property type="protein sequence ID" value="HpaP814286"/>
    <property type="gene ID" value="HpaG814286"/>
</dbReference>
<dbReference type="EMBL" id="ABWE02003797">
    <property type="status" value="NOT_ANNOTATED_CDS"/>
    <property type="molecule type" value="Genomic_DNA"/>
</dbReference>
<keyword evidence="2" id="KW-1185">Reference proteome</keyword>
<name>M4C5B1_HYAAE</name>
<dbReference type="Proteomes" id="UP000011713">
    <property type="component" value="Unassembled WGS sequence"/>
</dbReference>
<dbReference type="HOGENOM" id="CLU_1177339_0_0_1"/>
<dbReference type="AlphaFoldDB" id="M4C5B1"/>
<dbReference type="OMA" id="ANSIDAC"/>
<sequence>MFEVDDEDAADKQFGHFSTMTAVSFDDPNEEPYAEENSVANAYNVVAGQLVCCAMCALHKMQSDEQVFACWRAETVISRFTRRRDEGGDEKNITFDKRLISIQLKANSIDACESAASPHCELSPLKLRGSRAFENGEAVGIEHDGTPKDPFPGSPCTPCTPGDSTSVFSNASSVREIDHEMLDNRRLSSSLEDPHTAKVHVSQRPGFANIGWMPRRSMLNLVRNRLRTTKHCTDNI</sequence>
<proteinExistence type="predicted"/>
<protein>
    <submittedName>
        <fullName evidence="1">Uncharacterized protein</fullName>
    </submittedName>
</protein>